<name>A0AAX4JBN6_9MICR</name>
<keyword evidence="1" id="KW-0732">Signal</keyword>
<accession>A0AAX4JBN6</accession>
<dbReference type="EMBL" id="CP142729">
    <property type="protein sequence ID" value="WUR03374.1"/>
    <property type="molecule type" value="Genomic_DNA"/>
</dbReference>
<organism evidence="2 3">
    <name type="scientific">Vairimorpha necatrix</name>
    <dbReference type="NCBI Taxonomy" id="6039"/>
    <lineage>
        <taxon>Eukaryota</taxon>
        <taxon>Fungi</taxon>
        <taxon>Fungi incertae sedis</taxon>
        <taxon>Microsporidia</taxon>
        <taxon>Nosematidae</taxon>
        <taxon>Vairimorpha</taxon>
    </lineage>
</organism>
<evidence type="ECO:0000313" key="3">
    <source>
        <dbReference type="Proteomes" id="UP001334084"/>
    </source>
</evidence>
<sequence length="771" mass="92552">MNMVKIFASLIFIMSSLEVLDNIHNNQKVYDELATLMIKKIEEKDYVQFNCSEEFIKVYLCYNSEYKKFYMHIEMISSFEFNVDSKQIVFQHDNKSVNEITEVIEYYVKQYFENEINESIIFVYDLVSFENCFIMKKIVENIRRINENRRVNKKGWEIYYDYICETDCYFLSMLHSIKDGLYMNENNINIFDVRFCYITKHFDTYIRFCIVKKEICYLFEFKLEAQNINRLITLYDANIKLRDEYDRDILNKMLVLCKVADIDVIENYNITDKFIFTPNMIELPKSNIKIFLESDKVCFKYTFGEYKYHLKNNLVLEDGKLYIERKEFSEFKFFFENLSTTNNVSNDIKTVEMIFRILRNHDKIEFLITKILKNKGFFLNIIYTHLLFSGGTLTQNAFNILMDIEDEAINEALIKKVVDITHKNIHITNSLHFYLIKKCLRMEAERFINETNVDDDLVYRTFIDIYHLIVIKKATNESELAIKKNNISCMKIIQEAIITYKNYINNYKSALLKHLGEITLMYTELYDFYGNVHWQHEHKKNEIINPHLDLDKNAVEKNTNIIMLKLSENTKIENKYQERRKQKEKNFKKLIKIYNNHLVHEKIDQVIEKAQYLNSENFLEKETRTILENNLINDGMQIIESAFNNYIPVKGKTYIEKIMFEVKNFFSTNIDEESAFEFKIKKEESFKKNIYLIIKNKTKERGKAELPKAIKNLFNSIFEKDAIKKEKSKKLLENIKTVLEKQEFKTYLNKEFSKDIHNELVKVLEMHDKNK</sequence>
<feature type="signal peptide" evidence="1">
    <location>
        <begin position="1"/>
        <end position="18"/>
    </location>
</feature>
<evidence type="ECO:0000313" key="2">
    <source>
        <dbReference type="EMBL" id="WUR03374.1"/>
    </source>
</evidence>
<dbReference type="Proteomes" id="UP001334084">
    <property type="component" value="Chromosome 4"/>
</dbReference>
<dbReference type="RefSeq" id="XP_065329519.1">
    <property type="nucleotide sequence ID" value="XM_065473447.1"/>
</dbReference>
<evidence type="ECO:0000256" key="1">
    <source>
        <dbReference type="SAM" id="SignalP"/>
    </source>
</evidence>
<reference evidence="2" key="1">
    <citation type="journal article" date="2024" name="BMC Genomics">
        <title>Functional annotation of a divergent genome using sequence and structure-based similarity.</title>
        <authorList>
            <person name="Svedberg D."/>
            <person name="Winiger R.R."/>
            <person name="Berg A."/>
            <person name="Sharma H."/>
            <person name="Tellgren-Roth C."/>
            <person name="Debrunner-Vossbrinck B.A."/>
            <person name="Vossbrinck C.R."/>
            <person name="Barandun J."/>
        </authorList>
    </citation>
    <scope>NUCLEOTIDE SEQUENCE</scope>
    <source>
        <strain evidence="2">Illinois isolate</strain>
    </source>
</reference>
<proteinExistence type="predicted"/>
<protein>
    <submittedName>
        <fullName evidence="2">Uncharacterized protein</fullName>
    </submittedName>
</protein>
<dbReference type="GeneID" id="90541186"/>
<dbReference type="KEGG" id="vnx:VNE69_04196"/>
<keyword evidence="3" id="KW-1185">Reference proteome</keyword>
<dbReference type="AlphaFoldDB" id="A0AAX4JBN6"/>
<gene>
    <name evidence="2" type="ORF">VNE69_04196</name>
</gene>
<feature type="chain" id="PRO_5043870117" evidence="1">
    <location>
        <begin position="19"/>
        <end position="771"/>
    </location>
</feature>